<dbReference type="Proteomes" id="UP000601768">
    <property type="component" value="Unassembled WGS sequence"/>
</dbReference>
<dbReference type="AlphaFoldDB" id="A0A8J6IS69"/>
<comment type="similarity">
    <text evidence="1">Belongs to the Mg-chelatase subunits D/I family. ComM subfamily.</text>
</comment>
<comment type="caution">
    <text evidence="5">The sequence shown here is derived from an EMBL/GenBank/DDBJ whole genome shotgun (WGS) entry which is preliminary data.</text>
</comment>
<evidence type="ECO:0000313" key="5">
    <source>
        <dbReference type="EMBL" id="MBC3766495.1"/>
    </source>
</evidence>
<dbReference type="SMART" id="SM00382">
    <property type="entry name" value="AAA"/>
    <property type="match status" value="1"/>
</dbReference>
<dbReference type="NCBIfam" id="TIGR00368">
    <property type="entry name" value="YifB family Mg chelatase-like AAA ATPase"/>
    <property type="match status" value="1"/>
</dbReference>
<dbReference type="PANTHER" id="PTHR32039:SF7">
    <property type="entry name" value="COMPETENCE PROTEIN COMM"/>
    <property type="match status" value="1"/>
</dbReference>
<reference evidence="5" key="2">
    <citation type="submission" date="2020-08" db="EMBL/GenBank/DDBJ databases">
        <authorList>
            <person name="Lai Q."/>
        </authorList>
    </citation>
    <scope>NUCLEOTIDE SEQUENCE</scope>
    <source>
        <strain evidence="5">S27-2</strain>
    </source>
</reference>
<evidence type="ECO:0000256" key="2">
    <source>
        <dbReference type="ARBA" id="ARBA00022741"/>
    </source>
</evidence>
<dbReference type="Pfam" id="PF13335">
    <property type="entry name" value="Mg_chelatase_C"/>
    <property type="match status" value="1"/>
</dbReference>
<dbReference type="InterPro" id="IPR000523">
    <property type="entry name" value="Mg_chelatse_chII-like_cat_dom"/>
</dbReference>
<evidence type="ECO:0000259" key="4">
    <source>
        <dbReference type="PROSITE" id="PS50051"/>
    </source>
</evidence>
<organism evidence="5 6">
    <name type="scientific">Neptunicella marina</name>
    <dbReference type="NCBI Taxonomy" id="2125989"/>
    <lineage>
        <taxon>Bacteria</taxon>
        <taxon>Pseudomonadati</taxon>
        <taxon>Pseudomonadota</taxon>
        <taxon>Gammaproteobacteria</taxon>
        <taxon>Alteromonadales</taxon>
        <taxon>Alteromonadaceae</taxon>
        <taxon>Neptunicella</taxon>
    </lineage>
</organism>
<name>A0A8J6IS69_9ALTE</name>
<dbReference type="Gene3D" id="3.30.230.10">
    <property type="match status" value="1"/>
</dbReference>
<keyword evidence="2" id="KW-0547">Nucleotide-binding</keyword>
<dbReference type="Pfam" id="PF01078">
    <property type="entry name" value="Mg_chelatase"/>
    <property type="match status" value="1"/>
</dbReference>
<dbReference type="EMBL" id="JACNEP010000008">
    <property type="protein sequence ID" value="MBC3766495.1"/>
    <property type="molecule type" value="Genomic_DNA"/>
</dbReference>
<keyword evidence="6" id="KW-1185">Reference proteome</keyword>
<dbReference type="InterPro" id="IPR045006">
    <property type="entry name" value="CHLI-like"/>
</dbReference>
<accession>A0A8J6IS69</accession>
<proteinExistence type="inferred from homology"/>
<dbReference type="Pfam" id="PF13541">
    <property type="entry name" value="ChlI"/>
    <property type="match status" value="1"/>
</dbReference>
<dbReference type="NCBIfam" id="NF007365">
    <property type="entry name" value="PRK09862.1"/>
    <property type="match status" value="1"/>
</dbReference>
<dbReference type="GO" id="GO:0003677">
    <property type="term" value="F:DNA binding"/>
    <property type="evidence" value="ECO:0007669"/>
    <property type="project" value="InterPro"/>
</dbReference>
<dbReference type="PANTHER" id="PTHR32039">
    <property type="entry name" value="MAGNESIUM-CHELATASE SUBUNIT CHLI"/>
    <property type="match status" value="1"/>
</dbReference>
<dbReference type="InterPro" id="IPR027417">
    <property type="entry name" value="P-loop_NTPase"/>
</dbReference>
<evidence type="ECO:0000256" key="3">
    <source>
        <dbReference type="ARBA" id="ARBA00022840"/>
    </source>
</evidence>
<dbReference type="InterPro" id="IPR003593">
    <property type="entry name" value="AAA+_ATPase"/>
</dbReference>
<feature type="domain" description="MCM C-terminal AAA(+) ATPase" evidence="4">
    <location>
        <begin position="289"/>
        <end position="347"/>
    </location>
</feature>
<gene>
    <name evidence="5" type="ORF">H8B19_11455</name>
</gene>
<dbReference type="InterPro" id="IPR001208">
    <property type="entry name" value="MCM_dom"/>
</dbReference>
<dbReference type="SUPFAM" id="SSF54211">
    <property type="entry name" value="Ribosomal protein S5 domain 2-like"/>
    <property type="match status" value="1"/>
</dbReference>
<keyword evidence="3" id="KW-0067">ATP-binding</keyword>
<evidence type="ECO:0000256" key="1">
    <source>
        <dbReference type="ARBA" id="ARBA00006354"/>
    </source>
</evidence>
<evidence type="ECO:0000313" key="6">
    <source>
        <dbReference type="Proteomes" id="UP000601768"/>
    </source>
</evidence>
<dbReference type="PRINTS" id="PR01657">
    <property type="entry name" value="MCMFAMILY"/>
</dbReference>
<dbReference type="Gene3D" id="3.40.50.300">
    <property type="entry name" value="P-loop containing nucleotide triphosphate hydrolases"/>
    <property type="match status" value="1"/>
</dbReference>
<dbReference type="GO" id="GO:0005524">
    <property type="term" value="F:ATP binding"/>
    <property type="evidence" value="ECO:0007669"/>
    <property type="project" value="UniProtKB-KW"/>
</dbReference>
<dbReference type="RefSeq" id="WP_186507026.1">
    <property type="nucleotide sequence ID" value="NZ_JACNEP010000008.1"/>
</dbReference>
<sequence>MSLARVHSRASVGVDAPLITVEVHLANGLPAFNIVGLPEASVRESRDRVRSALINSQFEFPAKRITVNLAPADLPKEGGRFDLAIAIGIITASGLLPAEKLEHYELIGELGLNGDVRPITGVLPFVYACSKNNRSAIVPSQNMSEASLVQDSESFGAHALTDVFHHLSGQNSLPFVPVTTLNHDIRYPIDLQDVVGQTAAKRALEIAAAGQHNMLMTGPPGTGKTMLANRLISILPPMTDDESLQSAAIHSVCGKAIDPELWRIRPFRSPHHTSSAVALVGGGSIPRPGEISLAHNGVLFLDELPEFDRKVLDVLREPMESGSVSISRAARQALFPAQFQLIAAMNPSPTGAIDDGRSTGDQILRYLNRISGPFLDRIDLQIDVPQLPSGSFGQQVKDRGESSKVVRARVIKAREMQMARCGKANAHLSNKEIDRFCPLLAEDQQFLETAVEKLGLSIRSYHRIIKVARTVADLAGCDNIRHEHLAQALSYRSFDRLLAQLGK</sequence>
<reference evidence="5" key="1">
    <citation type="journal article" date="2018" name="Int. J. Syst. Evol. Microbiol.">
        <title>Neptunicella marina gen. nov., sp. nov., isolated from surface seawater.</title>
        <authorList>
            <person name="Liu X."/>
            <person name="Lai Q."/>
            <person name="Du Y."/>
            <person name="Zhang X."/>
            <person name="Liu Z."/>
            <person name="Sun F."/>
            <person name="Shao Z."/>
        </authorList>
    </citation>
    <scope>NUCLEOTIDE SEQUENCE</scope>
    <source>
        <strain evidence="5">S27-2</strain>
    </source>
</reference>
<dbReference type="InterPro" id="IPR004482">
    <property type="entry name" value="Mg_chelat-rel"/>
</dbReference>
<dbReference type="InterPro" id="IPR014721">
    <property type="entry name" value="Ribsml_uS5_D2-typ_fold_subgr"/>
</dbReference>
<protein>
    <submittedName>
        <fullName evidence="5">YifB family Mg chelatase-like AAA ATPase</fullName>
    </submittedName>
</protein>
<dbReference type="PROSITE" id="PS50051">
    <property type="entry name" value="MCM_2"/>
    <property type="match status" value="1"/>
</dbReference>
<dbReference type="InterPro" id="IPR020568">
    <property type="entry name" value="Ribosomal_Su5_D2-typ_SF"/>
</dbReference>
<dbReference type="SUPFAM" id="SSF52540">
    <property type="entry name" value="P-loop containing nucleoside triphosphate hydrolases"/>
    <property type="match status" value="1"/>
</dbReference>
<dbReference type="InterPro" id="IPR025158">
    <property type="entry name" value="Mg_chelat-rel_C"/>
</dbReference>